<feature type="region of interest" description="Disordered" evidence="1">
    <location>
        <begin position="88"/>
        <end position="115"/>
    </location>
</feature>
<reference evidence="2 3" key="1">
    <citation type="submission" date="2019-01" db="EMBL/GenBank/DDBJ databases">
        <title>Genome Assembly of Collichthys lucidus.</title>
        <authorList>
            <person name="Cai M."/>
            <person name="Xiao S."/>
        </authorList>
    </citation>
    <scope>NUCLEOTIDE SEQUENCE [LARGE SCALE GENOMIC DNA]</scope>
    <source>
        <strain evidence="2">JT15FE1705JMU</strain>
        <tissue evidence="2">Muscle</tissue>
    </source>
</reference>
<evidence type="ECO:0000313" key="2">
    <source>
        <dbReference type="EMBL" id="TKS89261.1"/>
    </source>
</evidence>
<dbReference type="PANTHER" id="PTHR46291">
    <property type="entry name" value="C2 DOMAIN-CONTAINING PROTEIN"/>
    <property type="match status" value="1"/>
</dbReference>
<gene>
    <name evidence="2" type="ORF">D9C73_022308</name>
</gene>
<dbReference type="InterPro" id="IPR043549">
    <property type="entry name" value="C2C4C/C2C4D"/>
</dbReference>
<evidence type="ECO:0000313" key="3">
    <source>
        <dbReference type="Proteomes" id="UP000298787"/>
    </source>
</evidence>
<feature type="region of interest" description="Disordered" evidence="1">
    <location>
        <begin position="180"/>
        <end position="211"/>
    </location>
</feature>
<dbReference type="EMBL" id="CM014097">
    <property type="protein sequence ID" value="TKS89261.1"/>
    <property type="molecule type" value="Genomic_DNA"/>
</dbReference>
<dbReference type="STRING" id="240159.A0A4U5VMR1"/>
<evidence type="ECO:0000256" key="1">
    <source>
        <dbReference type="SAM" id="MobiDB-lite"/>
    </source>
</evidence>
<proteinExistence type="predicted"/>
<dbReference type="PANTHER" id="PTHR46291:SF4">
    <property type="entry name" value="C2 CALCIUM-DEPENDENT DOMAIN-CONTAINING PROTEIN 4C-LIKE"/>
    <property type="match status" value="1"/>
</dbReference>
<keyword evidence="3" id="KW-1185">Reference proteome</keyword>
<feature type="compositionally biased region" description="Basic and acidic residues" evidence="1">
    <location>
        <begin position="93"/>
        <end position="102"/>
    </location>
</feature>
<name>A0A4U5VMR1_COLLU</name>
<accession>A0A4U5VMR1</accession>
<dbReference type="Proteomes" id="UP000298787">
    <property type="component" value="Chromosome 20"/>
</dbReference>
<protein>
    <submittedName>
        <fullName evidence="2">C2 calcium-dependent domain-containing protein 4C</fullName>
    </submittedName>
</protein>
<dbReference type="AlphaFoldDB" id="A0A4U5VMR1"/>
<sequence>MTMRDDVMTMRDDVMTMRDDVMTMRDDVMTMRDDVIRTRSCVFMCPRVPQVIMSAIRTRSTLQNLVLTPERIPSFLIPPRSPLLFLSPSLHRSSPDRTRLLSDPDDDSPRLSPVTRPALLRLPPRVRLPRRSAADADTDLTTRAAMSLPHVGKVTTPYGFRAVLTASPCTHRRESLFHKNKAVTVPDGDLQDPADPDPGPGPDAGRSRVRLQPIKALRLQVLKELRRPAAALKAASPATSKAGRR</sequence>
<organism evidence="2 3">
    <name type="scientific">Collichthys lucidus</name>
    <name type="common">Big head croaker</name>
    <name type="synonym">Sciaena lucida</name>
    <dbReference type="NCBI Taxonomy" id="240159"/>
    <lineage>
        <taxon>Eukaryota</taxon>
        <taxon>Metazoa</taxon>
        <taxon>Chordata</taxon>
        <taxon>Craniata</taxon>
        <taxon>Vertebrata</taxon>
        <taxon>Euteleostomi</taxon>
        <taxon>Actinopterygii</taxon>
        <taxon>Neopterygii</taxon>
        <taxon>Teleostei</taxon>
        <taxon>Neoteleostei</taxon>
        <taxon>Acanthomorphata</taxon>
        <taxon>Eupercaria</taxon>
        <taxon>Sciaenidae</taxon>
        <taxon>Collichthys</taxon>
    </lineage>
</organism>